<dbReference type="Pfam" id="PF07004">
    <property type="entry name" value="SHIPPO-rpt"/>
    <property type="match status" value="3"/>
</dbReference>
<dbReference type="EMBL" id="JBGBPQ010000015">
    <property type="protein sequence ID" value="KAL1510523.1"/>
    <property type="molecule type" value="Genomic_DNA"/>
</dbReference>
<protein>
    <submittedName>
        <fullName evidence="2">Uncharacterized protein</fullName>
    </submittedName>
</protein>
<sequence>MVPPTPPGVGPGSYETVSKWQSGGAKSAFASQVRHSARRGHSAEIRRWTATPTPGPGAYNVVQQPAYTRPATSMASRPATALTVRQQANELLGVRDVAQSSPSGRPVLGHTAILWMRKQTPPSIPSPMNAFGYEEDEEGVLQFQKPAPEPPHPTLKLPYQGVGPGAYNPKSGAILRSPVSISFPRANERTMTPTASMTWTAPGSHWGESCNPMRMDAPSSSTFAEPYAMVGKHPCKLFWQTACMPQGQLRDMQRRPGESGTTGWGDRREVVQFPGPGAHNPPPGMGNVRPVRTFPSQHRFLSAQLRRIREVHALTHSRSSSLSRSGSPTNRRVSMDPEAVHSVSRRAT</sequence>
<proteinExistence type="predicted"/>
<evidence type="ECO:0000256" key="1">
    <source>
        <dbReference type="SAM" id="MobiDB-lite"/>
    </source>
</evidence>
<dbReference type="InterPro" id="IPR010736">
    <property type="entry name" value="SHIPPO-rpt"/>
</dbReference>
<dbReference type="AlphaFoldDB" id="A0AB34IYS3"/>
<feature type="compositionally biased region" description="Low complexity" evidence="1">
    <location>
        <begin position="317"/>
        <end position="327"/>
    </location>
</feature>
<reference evidence="2 3" key="1">
    <citation type="journal article" date="2024" name="Science">
        <title>Giant polyketide synthase enzymes in the biosynthesis of giant marine polyether toxins.</title>
        <authorList>
            <person name="Fallon T.R."/>
            <person name="Shende V.V."/>
            <person name="Wierzbicki I.H."/>
            <person name="Pendleton A.L."/>
            <person name="Watervoot N.F."/>
            <person name="Auber R.P."/>
            <person name="Gonzalez D.J."/>
            <person name="Wisecaver J.H."/>
            <person name="Moore B.S."/>
        </authorList>
    </citation>
    <scope>NUCLEOTIDE SEQUENCE [LARGE SCALE GENOMIC DNA]</scope>
    <source>
        <strain evidence="2 3">12B1</strain>
    </source>
</reference>
<organism evidence="2 3">
    <name type="scientific">Prymnesium parvum</name>
    <name type="common">Toxic golden alga</name>
    <dbReference type="NCBI Taxonomy" id="97485"/>
    <lineage>
        <taxon>Eukaryota</taxon>
        <taxon>Haptista</taxon>
        <taxon>Haptophyta</taxon>
        <taxon>Prymnesiophyceae</taxon>
        <taxon>Prymnesiales</taxon>
        <taxon>Prymnesiaceae</taxon>
        <taxon>Prymnesium</taxon>
    </lineage>
</organism>
<feature type="region of interest" description="Disordered" evidence="1">
    <location>
        <begin position="1"/>
        <end position="43"/>
    </location>
</feature>
<name>A0AB34IYS3_PRYPA</name>
<evidence type="ECO:0000313" key="2">
    <source>
        <dbReference type="EMBL" id="KAL1510523.1"/>
    </source>
</evidence>
<evidence type="ECO:0000313" key="3">
    <source>
        <dbReference type="Proteomes" id="UP001515480"/>
    </source>
</evidence>
<comment type="caution">
    <text evidence="2">The sequence shown here is derived from an EMBL/GenBank/DDBJ whole genome shotgun (WGS) entry which is preliminary data.</text>
</comment>
<accession>A0AB34IYS3</accession>
<dbReference type="Proteomes" id="UP001515480">
    <property type="component" value="Unassembled WGS sequence"/>
</dbReference>
<gene>
    <name evidence="2" type="ORF">AB1Y20_006826</name>
</gene>
<keyword evidence="3" id="KW-1185">Reference proteome</keyword>
<feature type="region of interest" description="Disordered" evidence="1">
    <location>
        <begin position="312"/>
        <end position="348"/>
    </location>
</feature>